<dbReference type="GeneID" id="34521876"/>
<evidence type="ECO:0000256" key="1">
    <source>
        <dbReference type="ARBA" id="ARBA00004123"/>
    </source>
</evidence>
<dbReference type="GO" id="GO:0034965">
    <property type="term" value="P:intronic box C/D snoRNA processing"/>
    <property type="evidence" value="ECO:0007669"/>
    <property type="project" value="EnsemblFungi"/>
</dbReference>
<dbReference type="GO" id="GO:0004526">
    <property type="term" value="F:ribonuclease P activity"/>
    <property type="evidence" value="ECO:0007669"/>
    <property type="project" value="EnsemblFungi"/>
</dbReference>
<dbReference type="InterPro" id="IPR002738">
    <property type="entry name" value="RNase_P_p30"/>
</dbReference>
<evidence type="ECO:0000256" key="3">
    <source>
        <dbReference type="ARBA" id="ARBA00022694"/>
    </source>
</evidence>
<dbReference type="SUPFAM" id="SSF89550">
    <property type="entry name" value="PHP domain-like"/>
    <property type="match status" value="1"/>
</dbReference>
<dbReference type="GO" id="GO:0000447">
    <property type="term" value="P:endonucleolytic cleavage in ITS1 to separate SSU-rRNA from 5.8S rRNA and LSU-rRNA from tricistronic rRNA transcript (SSU-rRNA, 5.8S rRNA, LSU-rRNA)"/>
    <property type="evidence" value="ECO:0007669"/>
    <property type="project" value="EnsemblFungi"/>
</dbReference>
<dbReference type="EMBL" id="HG793129">
    <property type="protein sequence ID" value="CDK28498.1"/>
    <property type="molecule type" value="Genomic_DNA"/>
</dbReference>
<dbReference type="GO" id="GO:0005829">
    <property type="term" value="C:cytosol"/>
    <property type="evidence" value="ECO:0007669"/>
    <property type="project" value="EnsemblFungi"/>
</dbReference>
<reference evidence="4" key="1">
    <citation type="submission" date="2013-12" db="EMBL/GenBank/DDBJ databases">
        <authorList>
            <person name="Genoscope - CEA"/>
        </authorList>
    </citation>
    <scope>NUCLEOTIDE SEQUENCE</scope>
    <source>
        <strain evidence="4">CBS 1993</strain>
    </source>
</reference>
<dbReference type="HOGENOM" id="CLU_048451_3_0_1"/>
<dbReference type="PANTHER" id="PTHR13031:SF0">
    <property type="entry name" value="RIBONUCLEASE P PROTEIN SUBUNIT P30"/>
    <property type="match status" value="1"/>
</dbReference>
<name>W6MQB9_9ASCO</name>
<dbReference type="AlphaFoldDB" id="W6MQB9"/>
<reference evidence="4" key="2">
    <citation type="submission" date="2014-02" db="EMBL/GenBank/DDBJ databases">
        <title>Complete DNA sequence of /Kuraishia capsulata/ illustrates novel genomic features among budding yeasts (/Saccharomycotina/).</title>
        <authorList>
            <person name="Morales L."/>
            <person name="Noel B."/>
            <person name="Porcel B."/>
            <person name="Marcet-Houben M."/>
            <person name="Hullo M-F."/>
            <person name="Sacerdot C."/>
            <person name="Tekaia F."/>
            <person name="Leh-Louis V."/>
            <person name="Despons L."/>
            <person name="Khanna V."/>
            <person name="Aury J-M."/>
            <person name="Barbe V."/>
            <person name="Couloux A."/>
            <person name="Labadie K."/>
            <person name="Pelletier E."/>
            <person name="Souciet J-L."/>
            <person name="Boekhout T."/>
            <person name="Gabaldon T."/>
            <person name="Wincker P."/>
            <person name="Dujon B."/>
        </authorList>
    </citation>
    <scope>NUCLEOTIDE SEQUENCE</scope>
    <source>
        <strain evidence="4">CBS 1993</strain>
    </source>
</reference>
<comment type="subcellular location">
    <subcellularLocation>
        <location evidence="1">Nucleus</location>
    </subcellularLocation>
</comment>
<dbReference type="InterPro" id="IPR016195">
    <property type="entry name" value="Pol/histidinol_Pase-like"/>
</dbReference>
<sequence>MICDLNVPWPRTDYSSPTGSEILSLKKQLAILEELGYTHIALNFTLDQGVKLPSGNVNPIDLKLVQEFQSRLKIFTRVTLIIDDVSSHQGLSKLNTSFDLISVIPRSEKALQLAASNLEIDLISLPFHQRLPFYLKHKTVCSATDRGVLFEINYGDMISDDLKRRNFFGNVKGLIRASRKRGMVLSSGTSDPLSLRGSFDAVNLLVVLGLDYSRAQATVTEQPTKALLNGRLRLKSHKQAVVMGTDILNDSENIGHKRRKVETIVDRI</sequence>
<proteinExistence type="inferred from homology"/>
<keyword evidence="5" id="KW-1185">Reference proteome</keyword>
<dbReference type="GO" id="GO:0000171">
    <property type="term" value="F:ribonuclease MRP activity"/>
    <property type="evidence" value="ECO:0007669"/>
    <property type="project" value="EnsemblFungi"/>
</dbReference>
<evidence type="ECO:0000313" key="5">
    <source>
        <dbReference type="Proteomes" id="UP000019384"/>
    </source>
</evidence>
<accession>W6MQB9</accession>
<dbReference type="GO" id="GO:0000172">
    <property type="term" value="C:ribonuclease MRP complex"/>
    <property type="evidence" value="ECO:0007669"/>
    <property type="project" value="EnsemblFungi"/>
</dbReference>
<evidence type="ECO:0000256" key="2">
    <source>
        <dbReference type="ARBA" id="ARBA00007331"/>
    </source>
</evidence>
<protein>
    <submittedName>
        <fullName evidence="4">Uncharacterized protein</fullName>
    </submittedName>
</protein>
<dbReference type="OrthoDB" id="17948at2759"/>
<evidence type="ECO:0000313" key="4">
    <source>
        <dbReference type="EMBL" id="CDK28498.1"/>
    </source>
</evidence>
<dbReference type="GO" id="GO:0003723">
    <property type="term" value="F:RNA binding"/>
    <property type="evidence" value="ECO:0007669"/>
    <property type="project" value="EnsemblFungi"/>
</dbReference>
<dbReference type="STRING" id="1382522.W6MQB9"/>
<dbReference type="PANTHER" id="PTHR13031">
    <property type="entry name" value="RIBONUCLEASE P SUBUNIT P30"/>
    <property type="match status" value="1"/>
</dbReference>
<dbReference type="RefSeq" id="XP_022460488.1">
    <property type="nucleotide sequence ID" value="XM_022601220.1"/>
</dbReference>
<organism evidence="4 5">
    <name type="scientific">Kuraishia capsulata CBS 1993</name>
    <dbReference type="NCBI Taxonomy" id="1382522"/>
    <lineage>
        <taxon>Eukaryota</taxon>
        <taxon>Fungi</taxon>
        <taxon>Dikarya</taxon>
        <taxon>Ascomycota</taxon>
        <taxon>Saccharomycotina</taxon>
        <taxon>Pichiomycetes</taxon>
        <taxon>Pichiales</taxon>
        <taxon>Pichiaceae</taxon>
        <taxon>Kuraishia</taxon>
    </lineage>
</organism>
<dbReference type="Proteomes" id="UP000019384">
    <property type="component" value="Unassembled WGS sequence"/>
</dbReference>
<keyword evidence="3" id="KW-0819">tRNA processing</keyword>
<dbReference type="Gene3D" id="3.20.20.140">
    <property type="entry name" value="Metal-dependent hydrolases"/>
    <property type="match status" value="1"/>
</dbReference>
<dbReference type="GO" id="GO:0001682">
    <property type="term" value="P:tRNA 5'-leader removal"/>
    <property type="evidence" value="ECO:0007669"/>
    <property type="project" value="EnsemblFungi"/>
</dbReference>
<dbReference type="Pfam" id="PF01876">
    <property type="entry name" value="RNase_P_p30"/>
    <property type="match status" value="1"/>
</dbReference>
<dbReference type="GO" id="GO:0000294">
    <property type="term" value="P:nuclear-transcribed mRNA catabolic process, RNase MRP-dependent"/>
    <property type="evidence" value="ECO:0007669"/>
    <property type="project" value="EnsemblFungi"/>
</dbReference>
<gene>
    <name evidence="4" type="ORF">KUCA_T00004481001</name>
</gene>
<dbReference type="GO" id="GO:0005655">
    <property type="term" value="C:nucleolar ribonuclease P complex"/>
    <property type="evidence" value="ECO:0007669"/>
    <property type="project" value="EnsemblFungi"/>
</dbReference>
<comment type="similarity">
    <text evidence="2">Belongs to the eukaryotic/archaeal RNase P protein component 3 family.</text>
</comment>